<dbReference type="AlphaFoldDB" id="A0A9K3CYU5"/>
<dbReference type="Proteomes" id="UP000265618">
    <property type="component" value="Unassembled WGS sequence"/>
</dbReference>
<proteinExistence type="predicted"/>
<evidence type="ECO:0000313" key="2">
    <source>
        <dbReference type="Proteomes" id="UP000265618"/>
    </source>
</evidence>
<gene>
    <name evidence="1" type="ORF">KIPB_007462</name>
</gene>
<protein>
    <submittedName>
        <fullName evidence="1">Uncharacterized protein</fullName>
    </submittedName>
</protein>
<evidence type="ECO:0000313" key="1">
    <source>
        <dbReference type="EMBL" id="GIQ85741.1"/>
    </source>
</evidence>
<sequence length="111" mass="12007">MSETVVSSRVGTLGVASYTVTVPHSDRVGTASKTRHCGSERADQVSCSEYVPCEESVGTWATVVVRKDVSTRHSYVVGSSWLSTQHGQDPCKVEKVCVIYTEHTKDSATRG</sequence>
<reference evidence="1 2" key="1">
    <citation type="journal article" date="2018" name="PLoS ONE">
        <title>The draft genome of Kipferlia bialata reveals reductive genome evolution in fornicate parasites.</title>
        <authorList>
            <person name="Tanifuji G."/>
            <person name="Takabayashi S."/>
            <person name="Kume K."/>
            <person name="Takagi M."/>
            <person name="Nakayama T."/>
            <person name="Kamikawa R."/>
            <person name="Inagaki Y."/>
            <person name="Hashimoto T."/>
        </authorList>
    </citation>
    <scope>NUCLEOTIDE SEQUENCE [LARGE SCALE GENOMIC DNA]</scope>
    <source>
        <strain evidence="1">NY0173</strain>
    </source>
</reference>
<keyword evidence="2" id="KW-1185">Reference proteome</keyword>
<dbReference type="EMBL" id="BDIP01002109">
    <property type="protein sequence ID" value="GIQ85741.1"/>
    <property type="molecule type" value="Genomic_DNA"/>
</dbReference>
<organism evidence="1 2">
    <name type="scientific">Kipferlia bialata</name>
    <dbReference type="NCBI Taxonomy" id="797122"/>
    <lineage>
        <taxon>Eukaryota</taxon>
        <taxon>Metamonada</taxon>
        <taxon>Carpediemonas-like organisms</taxon>
        <taxon>Kipferlia</taxon>
    </lineage>
</organism>
<name>A0A9K3CYU5_9EUKA</name>
<comment type="caution">
    <text evidence="1">The sequence shown here is derived from an EMBL/GenBank/DDBJ whole genome shotgun (WGS) entry which is preliminary data.</text>
</comment>
<accession>A0A9K3CYU5</accession>